<feature type="region of interest" description="Disordered" evidence="1">
    <location>
        <begin position="176"/>
        <end position="214"/>
    </location>
</feature>
<dbReference type="GO" id="GO:0008932">
    <property type="term" value="F:lytic endotransglycosylase activity"/>
    <property type="evidence" value="ECO:0007669"/>
    <property type="project" value="TreeGrafter"/>
</dbReference>
<dbReference type="PANTHER" id="PTHR33734:SF22">
    <property type="entry name" value="MEMBRANE-BOUND LYTIC MUREIN TRANSGLYCOSYLASE D"/>
    <property type="match status" value="1"/>
</dbReference>
<dbReference type="PANTHER" id="PTHR33734">
    <property type="entry name" value="LYSM DOMAIN-CONTAINING GPI-ANCHORED PROTEIN 2"/>
    <property type="match status" value="1"/>
</dbReference>
<dbReference type="Proteomes" id="UP000812270">
    <property type="component" value="Unassembled WGS sequence"/>
</dbReference>
<accession>A0A9E2W971</accession>
<protein>
    <submittedName>
        <fullName evidence="4">LysM peptidoglycan-binding domain-containing protein</fullName>
    </submittedName>
</protein>
<feature type="domain" description="LysM" evidence="3">
    <location>
        <begin position="35"/>
        <end position="79"/>
    </location>
</feature>
<dbReference type="Pfam" id="PF01476">
    <property type="entry name" value="LysM"/>
    <property type="match status" value="2"/>
</dbReference>
<dbReference type="EMBL" id="JAHSPG010000015">
    <property type="protein sequence ID" value="MBV4359641.1"/>
    <property type="molecule type" value="Genomic_DNA"/>
</dbReference>
<evidence type="ECO:0000256" key="2">
    <source>
        <dbReference type="SAM" id="SignalP"/>
    </source>
</evidence>
<gene>
    <name evidence="4" type="ORF">KTO63_20890</name>
</gene>
<dbReference type="SMART" id="SM00257">
    <property type="entry name" value="LysM"/>
    <property type="match status" value="2"/>
</dbReference>
<feature type="signal peptide" evidence="2">
    <location>
        <begin position="1"/>
        <end position="19"/>
    </location>
</feature>
<dbReference type="InterPro" id="IPR018392">
    <property type="entry name" value="LysM"/>
</dbReference>
<feature type="compositionally biased region" description="Basic and acidic residues" evidence="1">
    <location>
        <begin position="201"/>
        <end position="211"/>
    </location>
</feature>
<feature type="chain" id="PRO_5039690141" evidence="2">
    <location>
        <begin position="20"/>
        <end position="338"/>
    </location>
</feature>
<evidence type="ECO:0000313" key="4">
    <source>
        <dbReference type="EMBL" id="MBV4359641.1"/>
    </source>
</evidence>
<dbReference type="RefSeq" id="WP_217793896.1">
    <property type="nucleotide sequence ID" value="NZ_JAHSPG010000015.1"/>
</dbReference>
<dbReference type="CDD" id="cd00118">
    <property type="entry name" value="LysM"/>
    <property type="match status" value="1"/>
</dbReference>
<keyword evidence="5" id="KW-1185">Reference proteome</keyword>
<dbReference type="PROSITE" id="PS51782">
    <property type="entry name" value="LYSM"/>
    <property type="match status" value="2"/>
</dbReference>
<feature type="domain" description="LysM" evidence="3">
    <location>
        <begin position="101"/>
        <end position="145"/>
    </location>
</feature>
<evidence type="ECO:0000313" key="5">
    <source>
        <dbReference type="Proteomes" id="UP000812270"/>
    </source>
</evidence>
<evidence type="ECO:0000259" key="3">
    <source>
        <dbReference type="PROSITE" id="PS51782"/>
    </source>
</evidence>
<comment type="caution">
    <text evidence="4">The sequence shown here is derived from an EMBL/GenBank/DDBJ whole genome shotgun (WGS) entry which is preliminary data.</text>
</comment>
<dbReference type="AlphaFoldDB" id="A0A9E2W971"/>
<feature type="compositionally biased region" description="Low complexity" evidence="1">
    <location>
        <begin position="178"/>
        <end position="200"/>
    </location>
</feature>
<reference evidence="4" key="1">
    <citation type="submission" date="2021-06" db="EMBL/GenBank/DDBJ databases">
        <authorList>
            <person name="Huq M.A."/>
        </authorList>
    </citation>
    <scope>NUCLEOTIDE SEQUENCE</scope>
    <source>
        <strain evidence="4">MAH-26</strain>
    </source>
</reference>
<sequence length="338" mass="36000">MRFFLNVFLLILISGASFAQSGDLMVGGTSPSLYVEHTVVAKENWYSIGRLYNISPKEIAPFNSASMDKALSIGEQIKIPLTAANFSQDGQKASDEVFVPVYHVVAEKEWMYRISTNYNKVPTAYIEKWNGITNDQLKAGMKLVVGYLKVKPGQSALASKGSATIKTETATVVETKPATTQGSTGTVAATTTAAQQSGVTKTEEKKPEPVVEKTAPVTVTENKPVTVASTETPSNVDFKGGYFKSQFDNGGKSSSGSAAIFRSTSGWSDGKYYVLMNNVPVGTIVKVSNTSNNKIVYAKVLGNLADIKENSGLAIRISNAAAAELGAGENKFSAAIAY</sequence>
<keyword evidence="2" id="KW-0732">Signal</keyword>
<organism evidence="4 5">
    <name type="scientific">Pinibacter aurantiacus</name>
    <dbReference type="NCBI Taxonomy" id="2851599"/>
    <lineage>
        <taxon>Bacteria</taxon>
        <taxon>Pseudomonadati</taxon>
        <taxon>Bacteroidota</taxon>
        <taxon>Chitinophagia</taxon>
        <taxon>Chitinophagales</taxon>
        <taxon>Chitinophagaceae</taxon>
        <taxon>Pinibacter</taxon>
    </lineage>
</organism>
<name>A0A9E2W971_9BACT</name>
<evidence type="ECO:0000256" key="1">
    <source>
        <dbReference type="SAM" id="MobiDB-lite"/>
    </source>
</evidence>
<proteinExistence type="predicted"/>